<sequence length="104" mass="11828">MDKTFPQMSRQEIHSFHFSLYVPVGKKHLRWMEKTAICVGAAETCPQTPLATRLFCFTVGSKNVIQAIGLYEAPSSKNILESRALFDRLDVGGHIFLQWIFLVL</sequence>
<dbReference type="EMBL" id="BPLR01008888">
    <property type="protein sequence ID" value="GIY27990.1"/>
    <property type="molecule type" value="Genomic_DNA"/>
</dbReference>
<protein>
    <submittedName>
        <fullName evidence="1">Uncharacterized protein</fullName>
    </submittedName>
</protein>
<comment type="caution">
    <text evidence="1">The sequence shown here is derived from an EMBL/GenBank/DDBJ whole genome shotgun (WGS) entry which is preliminary data.</text>
</comment>
<reference evidence="1 2" key="1">
    <citation type="submission" date="2021-06" db="EMBL/GenBank/DDBJ databases">
        <title>Caerostris extrusa draft genome.</title>
        <authorList>
            <person name="Kono N."/>
            <person name="Arakawa K."/>
        </authorList>
    </citation>
    <scope>NUCLEOTIDE SEQUENCE [LARGE SCALE GENOMIC DNA]</scope>
</reference>
<proteinExistence type="predicted"/>
<evidence type="ECO:0000313" key="1">
    <source>
        <dbReference type="EMBL" id="GIY27990.1"/>
    </source>
</evidence>
<name>A0AAV4S1T0_CAEEX</name>
<gene>
    <name evidence="1" type="ORF">CEXT_631541</name>
</gene>
<dbReference type="AlphaFoldDB" id="A0AAV4S1T0"/>
<dbReference type="Proteomes" id="UP001054945">
    <property type="component" value="Unassembled WGS sequence"/>
</dbReference>
<evidence type="ECO:0000313" key="2">
    <source>
        <dbReference type="Proteomes" id="UP001054945"/>
    </source>
</evidence>
<keyword evidence="2" id="KW-1185">Reference proteome</keyword>
<organism evidence="1 2">
    <name type="scientific">Caerostris extrusa</name>
    <name type="common">Bark spider</name>
    <name type="synonym">Caerostris bankana</name>
    <dbReference type="NCBI Taxonomy" id="172846"/>
    <lineage>
        <taxon>Eukaryota</taxon>
        <taxon>Metazoa</taxon>
        <taxon>Ecdysozoa</taxon>
        <taxon>Arthropoda</taxon>
        <taxon>Chelicerata</taxon>
        <taxon>Arachnida</taxon>
        <taxon>Araneae</taxon>
        <taxon>Araneomorphae</taxon>
        <taxon>Entelegynae</taxon>
        <taxon>Araneoidea</taxon>
        <taxon>Araneidae</taxon>
        <taxon>Caerostris</taxon>
    </lineage>
</organism>
<accession>A0AAV4S1T0</accession>